<feature type="transmembrane region" description="Helical" evidence="6">
    <location>
        <begin position="219"/>
        <end position="245"/>
    </location>
</feature>
<feature type="transmembrane region" description="Helical" evidence="6">
    <location>
        <begin position="257"/>
        <end position="281"/>
    </location>
</feature>
<evidence type="ECO:0000256" key="1">
    <source>
        <dbReference type="ARBA" id="ARBA00004141"/>
    </source>
</evidence>
<feature type="transmembrane region" description="Helical" evidence="6">
    <location>
        <begin position="301"/>
        <end position="318"/>
    </location>
</feature>
<comment type="caution">
    <text evidence="7">The sequence shown here is derived from an EMBL/GenBank/DDBJ whole genome shotgun (WGS) entry which is preliminary data.</text>
</comment>
<accession>A0ABS3G9U1</accession>
<dbReference type="InterPro" id="IPR030191">
    <property type="entry name" value="CodB"/>
</dbReference>
<feature type="transmembrane region" description="Helical" evidence="6">
    <location>
        <begin position="188"/>
        <end position="207"/>
    </location>
</feature>
<keyword evidence="3 6" id="KW-0812">Transmembrane</keyword>
<dbReference type="EMBL" id="JAFLNL010000018">
    <property type="protein sequence ID" value="MBO0356189.1"/>
    <property type="molecule type" value="Genomic_DNA"/>
</dbReference>
<evidence type="ECO:0000313" key="8">
    <source>
        <dbReference type="Proteomes" id="UP000664044"/>
    </source>
</evidence>
<dbReference type="PANTHER" id="PTHR30569:SF0">
    <property type="entry name" value="CYTOSINE PERMEASE"/>
    <property type="match status" value="1"/>
</dbReference>
<feature type="transmembrane region" description="Helical" evidence="6">
    <location>
        <begin position="122"/>
        <end position="142"/>
    </location>
</feature>
<dbReference type="InterPro" id="IPR001248">
    <property type="entry name" value="Pur-cyt_permease"/>
</dbReference>
<feature type="transmembrane region" description="Helical" evidence="6">
    <location>
        <begin position="324"/>
        <end position="345"/>
    </location>
</feature>
<evidence type="ECO:0000256" key="4">
    <source>
        <dbReference type="ARBA" id="ARBA00022989"/>
    </source>
</evidence>
<dbReference type="Gene3D" id="1.10.4160.10">
    <property type="entry name" value="Hydantoin permease"/>
    <property type="match status" value="1"/>
</dbReference>
<gene>
    <name evidence="7" type="ORF">J0656_19385</name>
</gene>
<evidence type="ECO:0000256" key="3">
    <source>
        <dbReference type="ARBA" id="ARBA00022692"/>
    </source>
</evidence>
<keyword evidence="4 6" id="KW-1133">Transmembrane helix</keyword>
<keyword evidence="5 6" id="KW-0472">Membrane</keyword>
<name>A0ABS3G9U1_9FLAO</name>
<organism evidence="7 8">
    <name type="scientific">Flagellimonas aurea</name>
    <dbReference type="NCBI Taxonomy" id="2915619"/>
    <lineage>
        <taxon>Bacteria</taxon>
        <taxon>Pseudomonadati</taxon>
        <taxon>Bacteroidota</taxon>
        <taxon>Flavobacteriia</taxon>
        <taxon>Flavobacteriales</taxon>
        <taxon>Flavobacteriaceae</taxon>
        <taxon>Flagellimonas</taxon>
    </lineage>
</organism>
<dbReference type="PANTHER" id="PTHR30569">
    <property type="entry name" value="CYTOSINE TRANSPORTER CODB"/>
    <property type="match status" value="1"/>
</dbReference>
<feature type="transmembrane region" description="Helical" evidence="6">
    <location>
        <begin position="40"/>
        <end position="62"/>
    </location>
</feature>
<feature type="transmembrane region" description="Helical" evidence="6">
    <location>
        <begin position="357"/>
        <end position="375"/>
    </location>
</feature>
<evidence type="ECO:0000256" key="5">
    <source>
        <dbReference type="ARBA" id="ARBA00023136"/>
    </source>
</evidence>
<dbReference type="Proteomes" id="UP000664044">
    <property type="component" value="Unassembled WGS sequence"/>
</dbReference>
<sequence>MENTQNNESWYSIAGIWFGCIASLPALLIGSTLISSMSLFEAIIVAVLGYSFVLVFLSLLSIKAVQFRFNAVELAQRSFGETGAKVIVGLIIGVASMVWFGVQTNIAGVSFSKVMEEAFNVHFSVEASSLLWGIIMVLTAVFGFKYVKWLNYIAVPCILILIIYSLIVTLEGVSFDQILQYVPQQKMSLIKGMGIVVGLIAVGGVISPDYNRFAKTPKTAVVGSVVGMLPAAVAFLTIGAILAIIKGTHDIVDIFAQIGYPIMAMSILILVTWTSNVMSAYSGGLGLNSTFHLSEKYRPHTTLAVGLIGTLLGVIGILDKFVQVAVVLSAMIPPIAGVIIADYYFGKTTENKTNMSFGWIGIISWLAGVSIVFLFESDVKNILGIVVSGFFYSILSLLFKKRTLSYKA</sequence>
<dbReference type="RefSeq" id="WP_207036851.1">
    <property type="nucleotide sequence ID" value="NZ_JAFLNL010000018.1"/>
</dbReference>
<comment type="similarity">
    <text evidence="2">Belongs to the purine-cytosine permease (2.A.39) family.</text>
</comment>
<dbReference type="Pfam" id="PF02133">
    <property type="entry name" value="Transp_cyt_pur"/>
    <property type="match status" value="1"/>
</dbReference>
<feature type="transmembrane region" description="Helical" evidence="6">
    <location>
        <begin position="83"/>
        <end position="102"/>
    </location>
</feature>
<feature type="transmembrane region" description="Helical" evidence="6">
    <location>
        <begin position="381"/>
        <end position="399"/>
    </location>
</feature>
<protein>
    <submittedName>
        <fullName evidence="7">Cytosine permease</fullName>
    </submittedName>
</protein>
<feature type="transmembrane region" description="Helical" evidence="6">
    <location>
        <begin position="149"/>
        <end position="168"/>
    </location>
</feature>
<evidence type="ECO:0000256" key="6">
    <source>
        <dbReference type="SAM" id="Phobius"/>
    </source>
</evidence>
<feature type="transmembrane region" description="Helical" evidence="6">
    <location>
        <begin position="12"/>
        <end position="34"/>
    </location>
</feature>
<evidence type="ECO:0000256" key="2">
    <source>
        <dbReference type="ARBA" id="ARBA00008974"/>
    </source>
</evidence>
<keyword evidence="8" id="KW-1185">Reference proteome</keyword>
<evidence type="ECO:0000313" key="7">
    <source>
        <dbReference type="EMBL" id="MBO0356189.1"/>
    </source>
</evidence>
<proteinExistence type="inferred from homology"/>
<reference evidence="7 8" key="1">
    <citation type="submission" date="2021-03" db="EMBL/GenBank/DDBJ databases">
        <title>Muricauda lutimaris sp. nov. and Muricauda ruestringensis sp. nov, two marine members of the Flavobacteriaceae isolated from deep sea sediments of Western Pacific.</title>
        <authorList>
            <person name="Zhao S."/>
            <person name="Liu R."/>
        </authorList>
    </citation>
    <scope>NUCLEOTIDE SEQUENCE [LARGE SCALE GENOMIC DNA]</scope>
    <source>
        <strain evidence="7 8">BC31-1-A7</strain>
    </source>
</reference>
<comment type="subcellular location">
    <subcellularLocation>
        <location evidence="1">Membrane</location>
        <topology evidence="1">Multi-pass membrane protein</topology>
    </subcellularLocation>
</comment>